<gene>
    <name evidence="1" type="ORF">M408DRAFT_331821</name>
</gene>
<reference evidence="2" key="2">
    <citation type="submission" date="2015-01" db="EMBL/GenBank/DDBJ databases">
        <title>Evolutionary Origins and Diversification of the Mycorrhizal Mutualists.</title>
        <authorList>
            <consortium name="DOE Joint Genome Institute"/>
            <consortium name="Mycorrhizal Genomics Consortium"/>
            <person name="Kohler A."/>
            <person name="Kuo A."/>
            <person name="Nagy L.G."/>
            <person name="Floudas D."/>
            <person name="Copeland A."/>
            <person name="Barry K.W."/>
            <person name="Cichocki N."/>
            <person name="Veneault-Fourrey C."/>
            <person name="LaButti K."/>
            <person name="Lindquist E.A."/>
            <person name="Lipzen A."/>
            <person name="Lundell T."/>
            <person name="Morin E."/>
            <person name="Murat C."/>
            <person name="Riley R."/>
            <person name="Ohm R."/>
            <person name="Sun H."/>
            <person name="Tunlid A."/>
            <person name="Henrissat B."/>
            <person name="Grigoriev I.V."/>
            <person name="Hibbett D.S."/>
            <person name="Martin F."/>
        </authorList>
    </citation>
    <scope>NUCLEOTIDE SEQUENCE [LARGE SCALE GENOMIC DNA]</scope>
    <source>
        <strain evidence="2">MAFF 305830</strain>
    </source>
</reference>
<dbReference type="Proteomes" id="UP000054097">
    <property type="component" value="Unassembled WGS sequence"/>
</dbReference>
<dbReference type="EMBL" id="KN824325">
    <property type="protein sequence ID" value="KIM24294.1"/>
    <property type="molecule type" value="Genomic_DNA"/>
</dbReference>
<evidence type="ECO:0000313" key="1">
    <source>
        <dbReference type="EMBL" id="KIM24294.1"/>
    </source>
</evidence>
<evidence type="ECO:0000313" key="2">
    <source>
        <dbReference type="Proteomes" id="UP000054097"/>
    </source>
</evidence>
<name>A0A0C3AWD4_SERVB</name>
<proteinExistence type="predicted"/>
<keyword evidence="2" id="KW-1185">Reference proteome</keyword>
<sequence>MELELRIELALDGYLLNHKGDFTASELLSRERAITRAFETFEPTCSWKIDSANTRYDQYEICDGLWGRSTRRIRLEPFRAMDIVELVPPNWDGAQWHQHWNDLEMNVTDFSFDVSSDLLVLVEYYNDEASRRIHFRTISGNSPNPRASRPYFEVHQGDCAVWDSCLTLMYNDYVALNFAAYEQDWAHMRRRGGALVFNWRAGVPVTPYLDVSDLAFLSDDWAFVLFDGTGNSPVAFGICSLVTGEVTHKFELPLPHRRVYRARLLTHPGYGGASPATQARLVRPDPPLEIIVADFVLRFPRNESFLVVISIDLFLRKFESLKQQLPDKNAFSWEEWGPDVTRWLPSSQLTNSGFRSTFGSKMLVRSIRNPIATEDWGPIGNLILLDFNPRPILAGAKNEETERCRVVVHKGKTVWQSDHIPKPVESSLPFRAFIGKQVVNYEDVHLERSTMICRNEHTYTVLSFLPRDATGTKIDPE</sequence>
<protein>
    <submittedName>
        <fullName evidence="1">Uncharacterized protein</fullName>
    </submittedName>
</protein>
<dbReference type="AlphaFoldDB" id="A0A0C3AWD4"/>
<reference evidence="1 2" key="1">
    <citation type="submission" date="2014-04" db="EMBL/GenBank/DDBJ databases">
        <authorList>
            <consortium name="DOE Joint Genome Institute"/>
            <person name="Kuo A."/>
            <person name="Zuccaro A."/>
            <person name="Kohler A."/>
            <person name="Nagy L.G."/>
            <person name="Floudas D."/>
            <person name="Copeland A."/>
            <person name="Barry K.W."/>
            <person name="Cichocki N."/>
            <person name="Veneault-Fourrey C."/>
            <person name="LaButti K."/>
            <person name="Lindquist E.A."/>
            <person name="Lipzen A."/>
            <person name="Lundell T."/>
            <person name="Morin E."/>
            <person name="Murat C."/>
            <person name="Sun H."/>
            <person name="Tunlid A."/>
            <person name="Henrissat B."/>
            <person name="Grigoriev I.V."/>
            <person name="Hibbett D.S."/>
            <person name="Martin F."/>
            <person name="Nordberg H.P."/>
            <person name="Cantor M.N."/>
            <person name="Hua S.X."/>
        </authorList>
    </citation>
    <scope>NUCLEOTIDE SEQUENCE [LARGE SCALE GENOMIC DNA]</scope>
    <source>
        <strain evidence="1 2">MAFF 305830</strain>
    </source>
</reference>
<dbReference type="OrthoDB" id="2745718at2759"/>
<organism evidence="1 2">
    <name type="scientific">Serendipita vermifera MAFF 305830</name>
    <dbReference type="NCBI Taxonomy" id="933852"/>
    <lineage>
        <taxon>Eukaryota</taxon>
        <taxon>Fungi</taxon>
        <taxon>Dikarya</taxon>
        <taxon>Basidiomycota</taxon>
        <taxon>Agaricomycotina</taxon>
        <taxon>Agaricomycetes</taxon>
        <taxon>Sebacinales</taxon>
        <taxon>Serendipitaceae</taxon>
        <taxon>Serendipita</taxon>
    </lineage>
</organism>
<dbReference type="HOGENOM" id="CLU_040200_0_0_1"/>
<accession>A0A0C3AWD4</accession>